<dbReference type="PANTHER" id="PTHR46929:SF8">
    <property type="entry name" value="MYB_SANT-LIKE DOMAIN-CONTAINING PROTEIN"/>
    <property type="match status" value="1"/>
</dbReference>
<keyword evidence="3" id="KW-1185">Reference proteome</keyword>
<name>A0AAN7FNN9_QUERU</name>
<proteinExistence type="predicted"/>
<reference evidence="2 3" key="1">
    <citation type="journal article" date="2023" name="G3 (Bethesda)">
        <title>A haplotype-resolved chromosome-scale genome for Quercus rubra L. provides insights into the genetics of adaptive traits for red oak species.</title>
        <authorList>
            <person name="Kapoor B."/>
            <person name="Jenkins J."/>
            <person name="Schmutz J."/>
            <person name="Zhebentyayeva T."/>
            <person name="Kuelheim C."/>
            <person name="Coggeshall M."/>
            <person name="Heim C."/>
            <person name="Lasky J.R."/>
            <person name="Leites L."/>
            <person name="Islam-Faridi N."/>
            <person name="Romero-Severson J."/>
            <person name="DeLeo V.L."/>
            <person name="Lucas S.M."/>
            <person name="Lazic D."/>
            <person name="Gailing O."/>
            <person name="Carlson J."/>
            <person name="Staton M."/>
        </authorList>
    </citation>
    <scope>NUCLEOTIDE SEQUENCE [LARGE SCALE GENOMIC DNA]</scope>
    <source>
        <strain evidence="2">Pseudo-F2</strain>
    </source>
</reference>
<organism evidence="2 3">
    <name type="scientific">Quercus rubra</name>
    <name type="common">Northern red oak</name>
    <name type="synonym">Quercus borealis</name>
    <dbReference type="NCBI Taxonomy" id="3512"/>
    <lineage>
        <taxon>Eukaryota</taxon>
        <taxon>Viridiplantae</taxon>
        <taxon>Streptophyta</taxon>
        <taxon>Embryophyta</taxon>
        <taxon>Tracheophyta</taxon>
        <taxon>Spermatophyta</taxon>
        <taxon>Magnoliopsida</taxon>
        <taxon>eudicotyledons</taxon>
        <taxon>Gunneridae</taxon>
        <taxon>Pentapetalae</taxon>
        <taxon>rosids</taxon>
        <taxon>fabids</taxon>
        <taxon>Fagales</taxon>
        <taxon>Fagaceae</taxon>
        <taxon>Quercus</taxon>
    </lineage>
</organism>
<comment type="caution">
    <text evidence="2">The sequence shown here is derived from an EMBL/GenBank/DDBJ whole genome shotgun (WGS) entry which is preliminary data.</text>
</comment>
<dbReference type="PANTHER" id="PTHR46929">
    <property type="entry name" value="EXPRESSED PROTEIN"/>
    <property type="match status" value="1"/>
</dbReference>
<gene>
    <name evidence="2" type="ORF">RGQ29_014942</name>
</gene>
<accession>A0AAN7FNN9</accession>
<dbReference type="InterPro" id="IPR024752">
    <property type="entry name" value="Myb/SANT-like_dom"/>
</dbReference>
<protein>
    <recommendedName>
        <fullName evidence="1">Myb/SANT-like domain-containing protein</fullName>
    </recommendedName>
</protein>
<evidence type="ECO:0000259" key="1">
    <source>
        <dbReference type="Pfam" id="PF12776"/>
    </source>
</evidence>
<feature type="domain" description="Myb/SANT-like" evidence="1">
    <location>
        <begin position="33"/>
        <end position="127"/>
    </location>
</feature>
<dbReference type="EMBL" id="JAXUIC010000003">
    <property type="protein sequence ID" value="KAK4597148.1"/>
    <property type="molecule type" value="Genomic_DNA"/>
</dbReference>
<dbReference type="Pfam" id="PF12776">
    <property type="entry name" value="Myb_DNA-bind_3"/>
    <property type="match status" value="1"/>
</dbReference>
<evidence type="ECO:0000313" key="3">
    <source>
        <dbReference type="Proteomes" id="UP001324115"/>
    </source>
</evidence>
<dbReference type="AlphaFoldDB" id="A0AAN7FNN9"/>
<dbReference type="Proteomes" id="UP001324115">
    <property type="component" value="Unassembled WGS sequence"/>
</dbReference>
<evidence type="ECO:0000313" key="2">
    <source>
        <dbReference type="EMBL" id="KAK4597148.1"/>
    </source>
</evidence>
<sequence length="193" mass="22323">MARENFEDDIIHIKTAEEKEARTSSNSECLGTNWTPTMDCYPIELLLDQVLRGNKIGHKFVSEAWIEMVRLFNAKFGCRHDKDGLRNRYKHLRGQYNDIKVLLDQSGFSWDETGEMVTAEDYVWDSYTKVHPDAQSYRNKSVPSYHKLCVLYGEEICNGRYSISICNADLDSEELDLRIGRFLVSAIRASQII</sequence>